<evidence type="ECO:0000313" key="1">
    <source>
        <dbReference type="EMBL" id="KAJ6975097.1"/>
    </source>
</evidence>
<keyword evidence="2" id="KW-1185">Reference proteome</keyword>
<dbReference type="EMBL" id="JAQIZT010000013">
    <property type="protein sequence ID" value="KAJ6975097.1"/>
    <property type="molecule type" value="Genomic_DNA"/>
</dbReference>
<proteinExistence type="predicted"/>
<sequence length="73" mass="8568">MYSETGYRHLVNDNAAQSINRREKNSGLSHIINCKEKRKENKYLISENFSESGWKEHNGQLVKPNLFQFDNLP</sequence>
<dbReference type="Proteomes" id="UP001164929">
    <property type="component" value="Chromosome 13"/>
</dbReference>
<reference evidence="1" key="1">
    <citation type="journal article" date="2023" name="Mol. Ecol. Resour.">
        <title>Chromosome-level genome assembly of a triploid poplar Populus alba 'Berolinensis'.</title>
        <authorList>
            <person name="Chen S."/>
            <person name="Yu Y."/>
            <person name="Wang X."/>
            <person name="Wang S."/>
            <person name="Zhang T."/>
            <person name="Zhou Y."/>
            <person name="He R."/>
            <person name="Meng N."/>
            <person name="Wang Y."/>
            <person name="Liu W."/>
            <person name="Liu Z."/>
            <person name="Liu J."/>
            <person name="Guo Q."/>
            <person name="Huang H."/>
            <person name="Sederoff R.R."/>
            <person name="Wang G."/>
            <person name="Qu G."/>
            <person name="Chen S."/>
        </authorList>
    </citation>
    <scope>NUCLEOTIDE SEQUENCE</scope>
    <source>
        <strain evidence="1">SC-2020</strain>
    </source>
</reference>
<comment type="caution">
    <text evidence="1">The sequence shown here is derived from an EMBL/GenBank/DDBJ whole genome shotgun (WGS) entry which is preliminary data.</text>
</comment>
<dbReference type="AlphaFoldDB" id="A0AAD6Q129"/>
<name>A0AAD6Q129_9ROSI</name>
<gene>
    <name evidence="1" type="ORF">NC653_031058</name>
</gene>
<organism evidence="1 2">
    <name type="scientific">Populus alba x Populus x berolinensis</name>
    <dbReference type="NCBI Taxonomy" id="444605"/>
    <lineage>
        <taxon>Eukaryota</taxon>
        <taxon>Viridiplantae</taxon>
        <taxon>Streptophyta</taxon>
        <taxon>Embryophyta</taxon>
        <taxon>Tracheophyta</taxon>
        <taxon>Spermatophyta</taxon>
        <taxon>Magnoliopsida</taxon>
        <taxon>eudicotyledons</taxon>
        <taxon>Gunneridae</taxon>
        <taxon>Pentapetalae</taxon>
        <taxon>rosids</taxon>
        <taxon>fabids</taxon>
        <taxon>Malpighiales</taxon>
        <taxon>Salicaceae</taxon>
        <taxon>Saliceae</taxon>
        <taxon>Populus</taxon>
    </lineage>
</organism>
<protein>
    <submittedName>
        <fullName evidence="1">Uncharacterized protein</fullName>
    </submittedName>
</protein>
<evidence type="ECO:0000313" key="2">
    <source>
        <dbReference type="Proteomes" id="UP001164929"/>
    </source>
</evidence>
<accession>A0AAD6Q129</accession>